<organism evidence="1 2">
    <name type="scientific">Burkholderia ambifaria</name>
    <dbReference type="NCBI Taxonomy" id="152480"/>
    <lineage>
        <taxon>Bacteria</taxon>
        <taxon>Pseudomonadati</taxon>
        <taxon>Pseudomonadota</taxon>
        <taxon>Betaproteobacteria</taxon>
        <taxon>Burkholderiales</taxon>
        <taxon>Burkholderiaceae</taxon>
        <taxon>Burkholderia</taxon>
        <taxon>Burkholderia cepacia complex</taxon>
    </lineage>
</organism>
<protein>
    <submittedName>
        <fullName evidence="1">Uncharacterized protein</fullName>
    </submittedName>
</protein>
<dbReference type="RefSeq" id="WP_146124542.1">
    <property type="nucleotide sequence ID" value="NZ_CADERF010000001.1"/>
</dbReference>
<gene>
    <name evidence="1" type="ORF">KDW93_32975</name>
</gene>
<name>A0AA41EF24_9BURK</name>
<dbReference type="AlphaFoldDB" id="A0AA41EF24"/>
<evidence type="ECO:0000313" key="1">
    <source>
        <dbReference type="EMBL" id="MBR8133712.1"/>
    </source>
</evidence>
<evidence type="ECO:0000313" key="2">
    <source>
        <dbReference type="Proteomes" id="UP000682266"/>
    </source>
</evidence>
<accession>A0AA41EF24</accession>
<reference evidence="1" key="1">
    <citation type="submission" date="2021-04" db="EMBL/GenBank/DDBJ databases">
        <title>A collection of bacterial strains from the Burkholderia cepacia Research Laboratory and Repository.</title>
        <authorList>
            <person name="Lipuma J."/>
            <person name="Spilker T."/>
        </authorList>
    </citation>
    <scope>NUCLEOTIDE SEQUENCE</scope>
    <source>
        <strain evidence="1">AU36012</strain>
    </source>
</reference>
<dbReference type="EMBL" id="JAGSVG010000052">
    <property type="protein sequence ID" value="MBR8133712.1"/>
    <property type="molecule type" value="Genomic_DNA"/>
</dbReference>
<sequence>MNQYSDDHPHSLLAVHRRWAFYALQRLALHDLSLNPILFENGFKFLIVVGDVGPRLTSIEAHFHEKIQPVTADISIAASAPPGFAPVVTTATLRDDMWSTYVPLSVSNLNQMLALIDKSVPKGGIDYINDTDRWQFQHFGIDDIGRQAVRDASAVLGIVDEIDFLEVTAPEPDAERLEKRFADNFAIETRHVFPATSSDLRRLVERDEDTWRSFVAGRGERTTKIDEPKLAPIRFECLYDTRDDGPIQLAELLTLYDVVNIVPGQDTTWLQRHQLSLADLEVMAAMGRIKLVLPNTIRQYPEELIQAAISHSDENVVLSRDLATRGIQNGEKKDPLLYGPFTTDERTSLLRHLHQGAPDDAFKKLLSAYSSSFVQHGLEYAVRGANAGYRIGIGAFLGEVLYQLQGIDARVEMSVLGAAMEWSMGLGAAYVPRQMGGFDETHNASIIASHVSRSRFVPAEPLANRMHTVVSGLLAVTDVPPLEVAKSFTSNTISRFRHVAMGLVSGPSNVDELSGLVKKLNDDVRAFERRRERLSKWSIDTALVGLAGKLLMDPLDAKIGPWTSYFSSLIAGYLYNALKNSKAFEVVGGMSREVIDLFIGLALAPSNDSVIMSRTQNILKR</sequence>
<dbReference type="Proteomes" id="UP000682266">
    <property type="component" value="Unassembled WGS sequence"/>
</dbReference>
<proteinExistence type="predicted"/>
<comment type="caution">
    <text evidence="1">The sequence shown here is derived from an EMBL/GenBank/DDBJ whole genome shotgun (WGS) entry which is preliminary data.</text>
</comment>